<keyword evidence="7" id="KW-0119">Carbohydrate metabolism</keyword>
<dbReference type="InterPro" id="IPR043595">
    <property type="entry name" value="FaeB/C/D"/>
</dbReference>
<dbReference type="GO" id="GO:0005576">
    <property type="term" value="C:extracellular region"/>
    <property type="evidence" value="ECO:0007669"/>
    <property type="project" value="UniProtKB-SubCell"/>
</dbReference>
<comment type="similarity">
    <text evidence="2">Belongs to the faeC family.</text>
</comment>
<evidence type="ECO:0000256" key="2">
    <source>
        <dbReference type="ARBA" id="ARBA00010278"/>
    </source>
</evidence>
<evidence type="ECO:0000256" key="6">
    <source>
        <dbReference type="ARBA" id="ARBA00022801"/>
    </source>
</evidence>
<comment type="function">
    <text evidence="9">Involved in degradation of plant cell walls. Hydrolyzes the feruloyl-arabinose ester bond in arabinoxylans, and the feruloyl-galactose ester bond in pectin. Active against paranitrophenyl-acetate, methyl ferulate and wheat arabinoxylan.</text>
</comment>
<dbReference type="PANTHER" id="PTHR38050">
    <property type="match status" value="1"/>
</dbReference>
<dbReference type="Pfam" id="PF00756">
    <property type="entry name" value="Esterase"/>
    <property type="match status" value="1"/>
</dbReference>
<protein>
    <recommendedName>
        <fullName evidence="13">Feruloyl esterase</fullName>
    </recommendedName>
</protein>
<keyword evidence="5 10" id="KW-0732">Signal</keyword>
<evidence type="ECO:0000256" key="5">
    <source>
        <dbReference type="ARBA" id="ARBA00022729"/>
    </source>
</evidence>
<dbReference type="EMBL" id="SPLM01000144">
    <property type="protein sequence ID" value="TMW57299.1"/>
    <property type="molecule type" value="Genomic_DNA"/>
</dbReference>
<reference evidence="11" key="1">
    <citation type="submission" date="2019-03" db="EMBL/GenBank/DDBJ databases">
        <title>Long read genome sequence of the mycoparasitic Pythium oligandrum ATCC 38472 isolated from sugarbeet rhizosphere.</title>
        <authorList>
            <person name="Gaulin E."/>
        </authorList>
    </citation>
    <scope>NUCLEOTIDE SEQUENCE</scope>
    <source>
        <strain evidence="11">ATCC 38472_TT</strain>
    </source>
</reference>
<comment type="caution">
    <text evidence="11">The sequence shown here is derived from an EMBL/GenBank/DDBJ whole genome shotgun (WGS) entry which is preliminary data.</text>
</comment>
<keyword evidence="4" id="KW-0858">Xylan degradation</keyword>
<evidence type="ECO:0000256" key="10">
    <source>
        <dbReference type="SAM" id="SignalP"/>
    </source>
</evidence>
<evidence type="ECO:0000256" key="8">
    <source>
        <dbReference type="ARBA" id="ARBA00023326"/>
    </source>
</evidence>
<evidence type="ECO:0000256" key="7">
    <source>
        <dbReference type="ARBA" id="ARBA00023277"/>
    </source>
</evidence>
<evidence type="ECO:0000256" key="1">
    <source>
        <dbReference type="ARBA" id="ARBA00004613"/>
    </source>
</evidence>
<comment type="subcellular location">
    <subcellularLocation>
        <location evidence="1">Secreted</location>
    </subcellularLocation>
</comment>
<keyword evidence="8" id="KW-0624">Polysaccharide degradation</keyword>
<sequence length="307" mass="33273">MPPKISLLCGLVVAVLGLLTTSVSATGRIVFSPGCFNVLSKPIASGTYTININGTDRQYVVRVPSDYRRMYPNRVILALHWYGGSIADVEGSSNKYGNGSYYGLQDLAKAKRQEDSTIFVAPQGLTSGPYGSGWYNVNDDDMTFIDAILQTIDYGLCIDMNQRFAVGFSFGGSMAYALAHTHATTFRAVAILSGTIFTPFTPEDTPVSVLFSHGVSDPGNKITTAHQMRDTFLEKDGCEAVPENEPAPGSGTHIKTEYKRCKSGRAVTFIAFDGVHIFSPVDVGDSKSWVPEEIWNFFMAAPVPCSS</sequence>
<dbReference type="InterPro" id="IPR000801">
    <property type="entry name" value="Esterase-like"/>
</dbReference>
<feature type="signal peptide" evidence="10">
    <location>
        <begin position="1"/>
        <end position="25"/>
    </location>
</feature>
<evidence type="ECO:0000256" key="9">
    <source>
        <dbReference type="ARBA" id="ARBA00025250"/>
    </source>
</evidence>
<dbReference type="Proteomes" id="UP000794436">
    <property type="component" value="Unassembled WGS sequence"/>
</dbReference>
<evidence type="ECO:0008006" key="13">
    <source>
        <dbReference type="Google" id="ProtNLM"/>
    </source>
</evidence>
<organism evidence="11 12">
    <name type="scientific">Pythium oligandrum</name>
    <name type="common">Mycoparasitic fungus</name>
    <dbReference type="NCBI Taxonomy" id="41045"/>
    <lineage>
        <taxon>Eukaryota</taxon>
        <taxon>Sar</taxon>
        <taxon>Stramenopiles</taxon>
        <taxon>Oomycota</taxon>
        <taxon>Peronosporomycetes</taxon>
        <taxon>Pythiales</taxon>
        <taxon>Pythiaceae</taxon>
        <taxon>Pythium</taxon>
    </lineage>
</organism>
<dbReference type="SUPFAM" id="SSF53474">
    <property type="entry name" value="alpha/beta-Hydrolases"/>
    <property type="match status" value="1"/>
</dbReference>
<dbReference type="PANTHER" id="PTHR38050:SF1">
    <property type="entry name" value="FERULOYL ESTERASE C"/>
    <property type="match status" value="1"/>
</dbReference>
<feature type="chain" id="PRO_5035477006" description="Feruloyl esterase" evidence="10">
    <location>
        <begin position="26"/>
        <end position="307"/>
    </location>
</feature>
<evidence type="ECO:0000256" key="3">
    <source>
        <dbReference type="ARBA" id="ARBA00022525"/>
    </source>
</evidence>
<proteinExistence type="inferred from homology"/>
<dbReference type="OrthoDB" id="122995at2759"/>
<accession>A0A8K1FDV1</accession>
<keyword evidence="12" id="KW-1185">Reference proteome</keyword>
<dbReference type="Gene3D" id="3.40.50.1820">
    <property type="entry name" value="alpha/beta hydrolase"/>
    <property type="match status" value="1"/>
</dbReference>
<gene>
    <name evidence="11" type="ORF">Poli38472_003224</name>
</gene>
<keyword evidence="3" id="KW-0964">Secreted</keyword>
<dbReference type="AlphaFoldDB" id="A0A8K1FDV1"/>
<dbReference type="GO" id="GO:0030600">
    <property type="term" value="F:feruloyl esterase activity"/>
    <property type="evidence" value="ECO:0007669"/>
    <property type="project" value="InterPro"/>
</dbReference>
<dbReference type="GO" id="GO:0045493">
    <property type="term" value="P:xylan catabolic process"/>
    <property type="evidence" value="ECO:0007669"/>
    <property type="project" value="UniProtKB-KW"/>
</dbReference>
<name>A0A8K1FDV1_PYTOL</name>
<evidence type="ECO:0000256" key="4">
    <source>
        <dbReference type="ARBA" id="ARBA00022651"/>
    </source>
</evidence>
<dbReference type="InterPro" id="IPR029058">
    <property type="entry name" value="AB_hydrolase_fold"/>
</dbReference>
<evidence type="ECO:0000313" key="12">
    <source>
        <dbReference type="Proteomes" id="UP000794436"/>
    </source>
</evidence>
<evidence type="ECO:0000313" key="11">
    <source>
        <dbReference type="EMBL" id="TMW57299.1"/>
    </source>
</evidence>
<keyword evidence="6" id="KW-0378">Hydrolase</keyword>